<organism evidence="1">
    <name type="scientific">Lepeophtheirus salmonis</name>
    <name type="common">Salmon louse</name>
    <name type="synonym">Caligus salmonis</name>
    <dbReference type="NCBI Taxonomy" id="72036"/>
    <lineage>
        <taxon>Eukaryota</taxon>
        <taxon>Metazoa</taxon>
        <taxon>Ecdysozoa</taxon>
        <taxon>Arthropoda</taxon>
        <taxon>Crustacea</taxon>
        <taxon>Multicrustacea</taxon>
        <taxon>Hexanauplia</taxon>
        <taxon>Copepoda</taxon>
        <taxon>Siphonostomatoida</taxon>
        <taxon>Caligidae</taxon>
        <taxon>Lepeophtheirus</taxon>
    </lineage>
</organism>
<protein>
    <submittedName>
        <fullName evidence="1">Uncharacterized protein</fullName>
    </submittedName>
</protein>
<dbReference type="EMBL" id="HACA01003055">
    <property type="protein sequence ID" value="CDW20416.1"/>
    <property type="molecule type" value="Transcribed_RNA"/>
</dbReference>
<sequence length="10" mass="1131">MKQSLTSSHI</sequence>
<name>A0A0K2T4Q9_LEPSM</name>
<reference evidence="1" key="1">
    <citation type="submission" date="2014-05" db="EMBL/GenBank/DDBJ databases">
        <authorList>
            <person name="Chronopoulou M."/>
        </authorList>
    </citation>
    <scope>NUCLEOTIDE SEQUENCE</scope>
    <source>
        <tissue evidence="1">Whole organism</tissue>
    </source>
</reference>
<proteinExistence type="predicted"/>
<accession>A0A0K2T4Q9</accession>
<evidence type="ECO:0000313" key="1">
    <source>
        <dbReference type="EMBL" id="CDW20416.1"/>
    </source>
</evidence>